<dbReference type="AlphaFoldDB" id="A0A0E9RCW5"/>
<evidence type="ECO:0000313" key="1">
    <source>
        <dbReference type="EMBL" id="JAH26924.1"/>
    </source>
</evidence>
<proteinExistence type="predicted"/>
<organism evidence="1">
    <name type="scientific">Anguilla anguilla</name>
    <name type="common">European freshwater eel</name>
    <name type="synonym">Muraena anguilla</name>
    <dbReference type="NCBI Taxonomy" id="7936"/>
    <lineage>
        <taxon>Eukaryota</taxon>
        <taxon>Metazoa</taxon>
        <taxon>Chordata</taxon>
        <taxon>Craniata</taxon>
        <taxon>Vertebrata</taxon>
        <taxon>Euteleostomi</taxon>
        <taxon>Actinopterygii</taxon>
        <taxon>Neopterygii</taxon>
        <taxon>Teleostei</taxon>
        <taxon>Anguilliformes</taxon>
        <taxon>Anguillidae</taxon>
        <taxon>Anguilla</taxon>
    </lineage>
</organism>
<reference evidence="1" key="2">
    <citation type="journal article" date="2015" name="Fish Shellfish Immunol.">
        <title>Early steps in the European eel (Anguilla anguilla)-Vibrio vulnificus interaction in the gills: Role of the RtxA13 toxin.</title>
        <authorList>
            <person name="Callol A."/>
            <person name="Pajuelo D."/>
            <person name="Ebbesson L."/>
            <person name="Teles M."/>
            <person name="MacKenzie S."/>
            <person name="Amaro C."/>
        </authorList>
    </citation>
    <scope>NUCLEOTIDE SEQUENCE</scope>
</reference>
<accession>A0A0E9RCW5</accession>
<sequence length="43" mass="5230">MCLAWVRLTRMTLREIHSSKLYFIRKNHGGRIFMYNGVSSYRH</sequence>
<reference evidence="1" key="1">
    <citation type="submission" date="2014-11" db="EMBL/GenBank/DDBJ databases">
        <authorList>
            <person name="Amaro Gonzalez C."/>
        </authorList>
    </citation>
    <scope>NUCLEOTIDE SEQUENCE</scope>
</reference>
<protein>
    <submittedName>
        <fullName evidence="1">Uncharacterized protein</fullName>
    </submittedName>
</protein>
<name>A0A0E9RCW5_ANGAN</name>
<dbReference type="EMBL" id="GBXM01081653">
    <property type="protein sequence ID" value="JAH26924.1"/>
    <property type="molecule type" value="Transcribed_RNA"/>
</dbReference>